<evidence type="ECO:0000256" key="1">
    <source>
        <dbReference type="ARBA" id="ARBA00004141"/>
    </source>
</evidence>
<dbReference type="Pfam" id="PF01169">
    <property type="entry name" value="GDT1"/>
    <property type="match status" value="2"/>
</dbReference>
<evidence type="ECO:0000256" key="3">
    <source>
        <dbReference type="ARBA" id="ARBA00022692"/>
    </source>
</evidence>
<evidence type="ECO:0000256" key="2">
    <source>
        <dbReference type="ARBA" id="ARBA00009190"/>
    </source>
</evidence>
<evidence type="ECO:0000256" key="5">
    <source>
        <dbReference type="ARBA" id="ARBA00023136"/>
    </source>
</evidence>
<proteinExistence type="inferred from homology"/>
<comment type="subcellular location">
    <subcellularLocation>
        <location evidence="1 6">Membrane</location>
        <topology evidence="1 6">Multi-pass membrane protein</topology>
    </subcellularLocation>
</comment>
<feature type="transmembrane region" description="Helical" evidence="6">
    <location>
        <begin position="288"/>
        <end position="309"/>
    </location>
</feature>
<protein>
    <recommendedName>
        <fullName evidence="6">GDT1 family protein</fullName>
    </recommendedName>
</protein>
<accession>A0ABP1R9L8</accession>
<sequence>MQGVESGVGNGSGKSKGVFGSRLSSSFGNSQWIMLTILLIVAFGYVGTAEIEDLEKVSKYEFKEKVYWRWLEFQLIDLFPFMQNATPVQPGGGRTSTKGSGKETRSVVSAGFLYACIASFSVIVTSVLGDKTFFIAAIMAMRYSRLRVFSGAIGALSLMTVVSALFGYGTTIIPKAITYYISTVFFTIFGLKMMYDGYRMSPHEGHKKLKQIKATLRRRDADTKHVDSQASKGTSLVGKGYKLPTGLRRILYALFSRIFVKAFTLTFLAEWGNRSQIATVVLAAREDVPGVCLGAILAHVLCIGLAVVGGRVLVPRISVRTVNIIGGVVFFILAVTSIFLSAEFYMVLSDVEADDDA</sequence>
<comment type="caution">
    <text evidence="7">The sequence shown here is derived from an EMBL/GenBank/DDBJ whole genome shotgun (WGS) entry which is preliminary data.</text>
</comment>
<feature type="transmembrane region" description="Helical" evidence="6">
    <location>
        <begin position="172"/>
        <end position="191"/>
    </location>
</feature>
<feature type="transmembrane region" description="Helical" evidence="6">
    <location>
        <begin position="148"/>
        <end position="166"/>
    </location>
</feature>
<keyword evidence="3 6" id="KW-0812">Transmembrane</keyword>
<gene>
    <name evidence="7" type="ORF">ODALV1_LOCUS18790</name>
</gene>
<feature type="transmembrane region" description="Helical" evidence="6">
    <location>
        <begin position="32"/>
        <end position="51"/>
    </location>
</feature>
<dbReference type="PANTHER" id="PTHR12608:SF1">
    <property type="entry name" value="TRANSMEMBRANE PROTEIN 165"/>
    <property type="match status" value="1"/>
</dbReference>
<evidence type="ECO:0000256" key="6">
    <source>
        <dbReference type="RuleBase" id="RU365102"/>
    </source>
</evidence>
<comment type="similarity">
    <text evidence="2 6">Belongs to the GDT1 family.</text>
</comment>
<dbReference type="Proteomes" id="UP001642540">
    <property type="component" value="Unassembled WGS sequence"/>
</dbReference>
<reference evidence="7 8" key="1">
    <citation type="submission" date="2024-08" db="EMBL/GenBank/DDBJ databases">
        <authorList>
            <person name="Cucini C."/>
            <person name="Frati F."/>
        </authorList>
    </citation>
    <scope>NUCLEOTIDE SEQUENCE [LARGE SCALE GENOMIC DNA]</scope>
</reference>
<feature type="transmembrane region" description="Helical" evidence="6">
    <location>
        <begin position="321"/>
        <end position="342"/>
    </location>
</feature>
<organism evidence="7 8">
    <name type="scientific">Orchesella dallaii</name>
    <dbReference type="NCBI Taxonomy" id="48710"/>
    <lineage>
        <taxon>Eukaryota</taxon>
        <taxon>Metazoa</taxon>
        <taxon>Ecdysozoa</taxon>
        <taxon>Arthropoda</taxon>
        <taxon>Hexapoda</taxon>
        <taxon>Collembola</taxon>
        <taxon>Entomobryomorpha</taxon>
        <taxon>Entomobryoidea</taxon>
        <taxon>Orchesellidae</taxon>
        <taxon>Orchesellinae</taxon>
        <taxon>Orchesella</taxon>
    </lineage>
</organism>
<evidence type="ECO:0000313" key="8">
    <source>
        <dbReference type="Proteomes" id="UP001642540"/>
    </source>
</evidence>
<feature type="transmembrane region" description="Helical" evidence="6">
    <location>
        <begin position="250"/>
        <end position="268"/>
    </location>
</feature>
<keyword evidence="5 6" id="KW-0472">Membrane</keyword>
<dbReference type="InterPro" id="IPR001727">
    <property type="entry name" value="GDT1-like"/>
</dbReference>
<name>A0ABP1R9L8_9HEXA</name>
<evidence type="ECO:0000313" key="7">
    <source>
        <dbReference type="EMBL" id="CAL8119960.1"/>
    </source>
</evidence>
<keyword evidence="4 6" id="KW-1133">Transmembrane helix</keyword>
<dbReference type="EMBL" id="CAXLJM020000062">
    <property type="protein sequence ID" value="CAL8119960.1"/>
    <property type="molecule type" value="Genomic_DNA"/>
</dbReference>
<dbReference type="PANTHER" id="PTHR12608">
    <property type="entry name" value="TRANSMEMBRANE PROTEIN HTP-1 RELATED"/>
    <property type="match status" value="1"/>
</dbReference>
<keyword evidence="8" id="KW-1185">Reference proteome</keyword>
<evidence type="ECO:0000256" key="4">
    <source>
        <dbReference type="ARBA" id="ARBA00022989"/>
    </source>
</evidence>
<feature type="transmembrane region" description="Helical" evidence="6">
    <location>
        <begin position="107"/>
        <end position="128"/>
    </location>
</feature>